<feature type="compositionally biased region" description="Polar residues" evidence="1">
    <location>
        <begin position="104"/>
        <end position="145"/>
    </location>
</feature>
<name>A0A016RVZ2_9BILA</name>
<accession>A0A016RVZ2</accession>
<feature type="compositionally biased region" description="Polar residues" evidence="1">
    <location>
        <begin position="23"/>
        <end position="48"/>
    </location>
</feature>
<evidence type="ECO:0000256" key="1">
    <source>
        <dbReference type="SAM" id="MobiDB-lite"/>
    </source>
</evidence>
<dbReference type="OrthoDB" id="5870806at2759"/>
<dbReference type="Proteomes" id="UP000024635">
    <property type="component" value="Unassembled WGS sequence"/>
</dbReference>
<feature type="compositionally biased region" description="Polar residues" evidence="1">
    <location>
        <begin position="1"/>
        <end position="11"/>
    </location>
</feature>
<reference evidence="3" key="1">
    <citation type="journal article" date="2015" name="Nat. Genet.">
        <title>The genome and transcriptome of the zoonotic hookworm Ancylostoma ceylanicum identify infection-specific gene families.</title>
        <authorList>
            <person name="Schwarz E.M."/>
            <person name="Hu Y."/>
            <person name="Antoshechkin I."/>
            <person name="Miller M.M."/>
            <person name="Sternberg P.W."/>
            <person name="Aroian R.V."/>
        </authorList>
    </citation>
    <scope>NUCLEOTIDE SEQUENCE</scope>
    <source>
        <strain evidence="3">HY135</strain>
    </source>
</reference>
<dbReference type="EMBL" id="JARK01001699">
    <property type="protein sequence ID" value="EYB82287.1"/>
    <property type="molecule type" value="Genomic_DNA"/>
</dbReference>
<sequence length="247" mass="27405">MGNRQTTNQKRTAAGSDLPEMENVSTCSSSITGDSTTKHSTFGNSGQESGMDIGICTSSSEEEFGDHIESNVDDMRKAVAEHNSAALRMEYNMLEDGWDSDFSTISPSEMTTTDQSALPSARTDQSTPFRLPYQNTSSETSECPQTTTSNEECEAAENSSQSSSSLNSTDTWFGLPTLIETSIKSRLEEFARPGMDDELWIAKAHSYFDREVAYKRKQKRPGLGRRLRIGPLQKKSWTAIMREVTVY</sequence>
<gene>
    <name evidence="2" type="primary">Acey_s0363.g3538</name>
    <name evidence="2" type="ORF">Y032_0363g3538</name>
</gene>
<protein>
    <submittedName>
        <fullName evidence="2">Uncharacterized protein</fullName>
    </submittedName>
</protein>
<proteinExistence type="predicted"/>
<feature type="compositionally biased region" description="Low complexity" evidence="1">
    <location>
        <begin position="146"/>
        <end position="167"/>
    </location>
</feature>
<organism evidence="2 3">
    <name type="scientific">Ancylostoma ceylanicum</name>
    <dbReference type="NCBI Taxonomy" id="53326"/>
    <lineage>
        <taxon>Eukaryota</taxon>
        <taxon>Metazoa</taxon>
        <taxon>Ecdysozoa</taxon>
        <taxon>Nematoda</taxon>
        <taxon>Chromadorea</taxon>
        <taxon>Rhabditida</taxon>
        <taxon>Rhabditina</taxon>
        <taxon>Rhabditomorpha</taxon>
        <taxon>Strongyloidea</taxon>
        <taxon>Ancylostomatidae</taxon>
        <taxon>Ancylostomatinae</taxon>
        <taxon>Ancylostoma</taxon>
    </lineage>
</organism>
<comment type="caution">
    <text evidence="2">The sequence shown here is derived from an EMBL/GenBank/DDBJ whole genome shotgun (WGS) entry which is preliminary data.</text>
</comment>
<feature type="region of interest" description="Disordered" evidence="1">
    <location>
        <begin position="104"/>
        <end position="167"/>
    </location>
</feature>
<keyword evidence="3" id="KW-1185">Reference proteome</keyword>
<feature type="region of interest" description="Disordered" evidence="1">
    <location>
        <begin position="1"/>
        <end position="50"/>
    </location>
</feature>
<evidence type="ECO:0000313" key="2">
    <source>
        <dbReference type="EMBL" id="EYB82287.1"/>
    </source>
</evidence>
<evidence type="ECO:0000313" key="3">
    <source>
        <dbReference type="Proteomes" id="UP000024635"/>
    </source>
</evidence>
<dbReference type="AlphaFoldDB" id="A0A016RVZ2"/>